<keyword evidence="1" id="KW-1133">Transmembrane helix</keyword>
<organism evidence="2 3">
    <name type="scientific">Desulfovibrio gilichinskyi</name>
    <dbReference type="NCBI Taxonomy" id="1519643"/>
    <lineage>
        <taxon>Bacteria</taxon>
        <taxon>Pseudomonadati</taxon>
        <taxon>Thermodesulfobacteriota</taxon>
        <taxon>Desulfovibrionia</taxon>
        <taxon>Desulfovibrionales</taxon>
        <taxon>Desulfovibrionaceae</taxon>
        <taxon>Desulfovibrio</taxon>
    </lineage>
</organism>
<name>A0A1X7D6W3_9BACT</name>
<proteinExistence type="predicted"/>
<keyword evidence="1" id="KW-0472">Membrane</keyword>
<reference evidence="3" key="1">
    <citation type="submission" date="2017-04" db="EMBL/GenBank/DDBJ databases">
        <authorList>
            <person name="Varghese N."/>
            <person name="Submissions S."/>
        </authorList>
    </citation>
    <scope>NUCLEOTIDE SEQUENCE [LARGE SCALE GENOMIC DNA]</scope>
    <source>
        <strain evidence="3">K3S</strain>
    </source>
</reference>
<dbReference type="Proteomes" id="UP000192906">
    <property type="component" value="Unassembled WGS sequence"/>
</dbReference>
<dbReference type="RefSeq" id="WP_085101218.1">
    <property type="nucleotide sequence ID" value="NZ_FWZU01000002.1"/>
</dbReference>
<evidence type="ECO:0000313" key="3">
    <source>
        <dbReference type="Proteomes" id="UP000192906"/>
    </source>
</evidence>
<sequence>MNDISNYEDKEKCKCSNCFFYHFWNHAKNLIVGFSISSLKYLRFTTKRYRIPIFFTVLALAALLAYMFKINKQIEKDMFSASFISSAFISFAALVFTLFTTVKDWHQSFKKYMNITFFLGEEIVMRIENVPLTGEADIRQYGQQVGSQAATPEAKGKQSNPARLMLFPRLEFNSELQRRHEKTKYEVQMHLREKPKKLLNYEVKKNSKHYILWDILSKEGIIFQSLKKPLATSLKKQLRKPLPRIILEQSFRAAMAKKR</sequence>
<gene>
    <name evidence="2" type="ORF">SAMN06295933_1736</name>
</gene>
<keyword evidence="3" id="KW-1185">Reference proteome</keyword>
<accession>A0A1X7D6W3</accession>
<feature type="transmembrane region" description="Helical" evidence="1">
    <location>
        <begin position="80"/>
        <end position="102"/>
    </location>
</feature>
<protein>
    <submittedName>
        <fullName evidence="2">Uncharacterized protein</fullName>
    </submittedName>
</protein>
<evidence type="ECO:0000256" key="1">
    <source>
        <dbReference type="SAM" id="Phobius"/>
    </source>
</evidence>
<evidence type="ECO:0000313" key="2">
    <source>
        <dbReference type="EMBL" id="SMF09966.1"/>
    </source>
</evidence>
<dbReference type="AlphaFoldDB" id="A0A1X7D6W3"/>
<keyword evidence="1" id="KW-0812">Transmembrane</keyword>
<feature type="transmembrane region" description="Helical" evidence="1">
    <location>
        <begin position="49"/>
        <end position="68"/>
    </location>
</feature>
<dbReference type="EMBL" id="FWZU01000002">
    <property type="protein sequence ID" value="SMF09966.1"/>
    <property type="molecule type" value="Genomic_DNA"/>
</dbReference>